<evidence type="ECO:0000256" key="1">
    <source>
        <dbReference type="ARBA" id="ARBA00022553"/>
    </source>
</evidence>
<dbReference type="EMBL" id="CP012333">
    <property type="protein sequence ID" value="AKU99681.1"/>
    <property type="molecule type" value="Genomic_DNA"/>
</dbReference>
<dbReference type="KEGG" id="llu:AKJ09_06345"/>
<dbReference type="InterPro" id="IPR050595">
    <property type="entry name" value="Bact_response_regulator"/>
</dbReference>
<gene>
    <name evidence="4" type="ORF">AKJ09_06345</name>
</gene>
<dbReference type="SMART" id="SM00448">
    <property type="entry name" value="REC"/>
    <property type="match status" value="1"/>
</dbReference>
<dbReference type="Gene3D" id="2.40.10.220">
    <property type="entry name" value="predicted glycosyltransferase like domains"/>
    <property type="match status" value="1"/>
</dbReference>
<organism evidence="4 5">
    <name type="scientific">Labilithrix luteola</name>
    <dbReference type="NCBI Taxonomy" id="1391654"/>
    <lineage>
        <taxon>Bacteria</taxon>
        <taxon>Pseudomonadati</taxon>
        <taxon>Myxococcota</taxon>
        <taxon>Polyangia</taxon>
        <taxon>Polyangiales</taxon>
        <taxon>Labilitrichaceae</taxon>
        <taxon>Labilithrix</taxon>
    </lineage>
</organism>
<dbReference type="Proteomes" id="UP000064967">
    <property type="component" value="Chromosome"/>
</dbReference>
<evidence type="ECO:0000256" key="2">
    <source>
        <dbReference type="PROSITE-ProRule" id="PRU00169"/>
    </source>
</evidence>
<reference evidence="4 5" key="1">
    <citation type="submission" date="2015-08" db="EMBL/GenBank/DDBJ databases">
        <authorList>
            <person name="Babu N.S."/>
            <person name="Beckwith C.J."/>
            <person name="Beseler K.G."/>
            <person name="Brison A."/>
            <person name="Carone J.V."/>
            <person name="Caskin T.P."/>
            <person name="Diamond M."/>
            <person name="Durham M.E."/>
            <person name="Foxe J.M."/>
            <person name="Go M."/>
            <person name="Henderson B.A."/>
            <person name="Jones I.B."/>
            <person name="McGettigan J.A."/>
            <person name="Micheletti S.J."/>
            <person name="Nasrallah M.E."/>
            <person name="Ortiz D."/>
            <person name="Piller C.R."/>
            <person name="Privatt S.R."/>
            <person name="Schneider S.L."/>
            <person name="Sharp S."/>
            <person name="Smith T.C."/>
            <person name="Stanton J.D."/>
            <person name="Ullery H.E."/>
            <person name="Wilson R.J."/>
            <person name="Serrano M.G."/>
            <person name="Buck G."/>
            <person name="Lee V."/>
            <person name="Wang Y."/>
            <person name="Carvalho R."/>
            <person name="Voegtly L."/>
            <person name="Shi R."/>
            <person name="Duckworth R."/>
            <person name="Johnson A."/>
            <person name="Loviza R."/>
            <person name="Walstead R."/>
            <person name="Shah Z."/>
            <person name="Kiflezghi M."/>
            <person name="Wade K."/>
            <person name="Ball S.L."/>
            <person name="Bradley K.W."/>
            <person name="Asai D.J."/>
            <person name="Bowman C.A."/>
            <person name="Russell D.A."/>
            <person name="Pope W.H."/>
            <person name="Jacobs-Sera D."/>
            <person name="Hendrix R.W."/>
            <person name="Hatfull G.F."/>
        </authorList>
    </citation>
    <scope>NUCLEOTIDE SEQUENCE [LARGE SCALE GENOMIC DNA]</scope>
    <source>
        <strain evidence="4 5">DSM 27648</strain>
    </source>
</reference>
<sequence>MAEWKARSSPILRAELRYGELADVACAVDLSEDSVFVVSDVLPPIGARVDLTLSFPRAVRPVNVTAEVREVRLEQGPGVASGFRASFEASAPAERERVSDLVRRMRDTTREIGRKELRVLLVEDNRLVRDMFDYALGKHFAGRECRVRMDHAIDVPTAWLRLHTRHYDLVVVDYHLPDEDGATLIARLRKEPTLAATAVVAISVGNPEVRRATLAAGADLFLKKPLVFRDLFHTLEFVTLDGAVDVPTS</sequence>
<name>A0A0K1Q200_9BACT</name>
<evidence type="ECO:0000259" key="3">
    <source>
        <dbReference type="PROSITE" id="PS50110"/>
    </source>
</evidence>
<dbReference type="Pfam" id="PF00072">
    <property type="entry name" value="Response_reg"/>
    <property type="match status" value="1"/>
</dbReference>
<dbReference type="STRING" id="1391654.AKJ09_06345"/>
<dbReference type="InterPro" id="IPR001789">
    <property type="entry name" value="Sig_transdc_resp-reg_receiver"/>
</dbReference>
<dbReference type="OrthoDB" id="9794815at2"/>
<protein>
    <submittedName>
        <fullName evidence="4">Chemotaxis protein CheY</fullName>
    </submittedName>
</protein>
<dbReference type="Gene3D" id="3.40.50.2300">
    <property type="match status" value="1"/>
</dbReference>
<dbReference type="InterPro" id="IPR011006">
    <property type="entry name" value="CheY-like_superfamily"/>
</dbReference>
<dbReference type="PANTHER" id="PTHR44591:SF3">
    <property type="entry name" value="RESPONSE REGULATORY DOMAIN-CONTAINING PROTEIN"/>
    <property type="match status" value="1"/>
</dbReference>
<feature type="modified residue" description="4-aspartylphosphate" evidence="2">
    <location>
        <position position="173"/>
    </location>
</feature>
<evidence type="ECO:0000313" key="5">
    <source>
        <dbReference type="Proteomes" id="UP000064967"/>
    </source>
</evidence>
<dbReference type="RefSeq" id="WP_146651098.1">
    <property type="nucleotide sequence ID" value="NZ_CP012333.1"/>
</dbReference>
<dbReference type="SUPFAM" id="SSF52172">
    <property type="entry name" value="CheY-like"/>
    <property type="match status" value="1"/>
</dbReference>
<keyword evidence="5" id="KW-1185">Reference proteome</keyword>
<dbReference type="CDD" id="cd00156">
    <property type="entry name" value="REC"/>
    <property type="match status" value="1"/>
</dbReference>
<evidence type="ECO:0000313" key="4">
    <source>
        <dbReference type="EMBL" id="AKU99681.1"/>
    </source>
</evidence>
<dbReference type="PROSITE" id="PS50110">
    <property type="entry name" value="RESPONSE_REGULATORY"/>
    <property type="match status" value="1"/>
</dbReference>
<feature type="domain" description="Response regulatory" evidence="3">
    <location>
        <begin position="118"/>
        <end position="239"/>
    </location>
</feature>
<accession>A0A0K1Q200</accession>
<keyword evidence="1 2" id="KW-0597">Phosphoprotein</keyword>
<dbReference type="PANTHER" id="PTHR44591">
    <property type="entry name" value="STRESS RESPONSE REGULATOR PROTEIN 1"/>
    <property type="match status" value="1"/>
</dbReference>
<dbReference type="GO" id="GO:0000160">
    <property type="term" value="P:phosphorelay signal transduction system"/>
    <property type="evidence" value="ECO:0007669"/>
    <property type="project" value="InterPro"/>
</dbReference>
<dbReference type="AlphaFoldDB" id="A0A0K1Q200"/>
<proteinExistence type="predicted"/>